<gene>
    <name evidence="4" type="ORF">SAMN06265368_0326</name>
</gene>
<dbReference type="EMBL" id="OBEL01000001">
    <property type="protein sequence ID" value="SNZ06162.1"/>
    <property type="molecule type" value="Genomic_DNA"/>
</dbReference>
<dbReference type="InterPro" id="IPR050832">
    <property type="entry name" value="Bact_Acetyltransf"/>
</dbReference>
<name>A0A285N9J6_9HYPH</name>
<accession>A0A285N9J6</accession>
<dbReference type="InterPro" id="IPR016181">
    <property type="entry name" value="Acyl_CoA_acyltransferase"/>
</dbReference>
<organism evidence="4 5">
    <name type="scientific">Cohaesibacter gelatinilyticus</name>
    <dbReference type="NCBI Taxonomy" id="372072"/>
    <lineage>
        <taxon>Bacteria</taxon>
        <taxon>Pseudomonadati</taxon>
        <taxon>Pseudomonadota</taxon>
        <taxon>Alphaproteobacteria</taxon>
        <taxon>Hyphomicrobiales</taxon>
        <taxon>Cohaesibacteraceae</taxon>
    </lineage>
</organism>
<evidence type="ECO:0000259" key="3">
    <source>
        <dbReference type="PROSITE" id="PS51186"/>
    </source>
</evidence>
<dbReference type="AlphaFoldDB" id="A0A285N9J6"/>
<dbReference type="InterPro" id="IPR000182">
    <property type="entry name" value="GNAT_dom"/>
</dbReference>
<evidence type="ECO:0000256" key="1">
    <source>
        <dbReference type="ARBA" id="ARBA00022679"/>
    </source>
</evidence>
<reference evidence="4 5" key="1">
    <citation type="submission" date="2017-09" db="EMBL/GenBank/DDBJ databases">
        <authorList>
            <person name="Ehlers B."/>
            <person name="Leendertz F.H."/>
        </authorList>
    </citation>
    <scope>NUCLEOTIDE SEQUENCE [LARGE SCALE GENOMIC DNA]</scope>
    <source>
        <strain evidence="4 5">DSM 18289</strain>
    </source>
</reference>
<dbReference type="PANTHER" id="PTHR43877">
    <property type="entry name" value="AMINOALKYLPHOSPHONATE N-ACETYLTRANSFERASE-RELATED-RELATED"/>
    <property type="match status" value="1"/>
</dbReference>
<dbReference type="SUPFAM" id="SSF55729">
    <property type="entry name" value="Acyl-CoA N-acyltransferases (Nat)"/>
    <property type="match status" value="1"/>
</dbReference>
<dbReference type="Gene3D" id="3.40.630.30">
    <property type="match status" value="1"/>
</dbReference>
<keyword evidence="4" id="KW-0689">Ribosomal protein</keyword>
<keyword evidence="5" id="KW-1185">Reference proteome</keyword>
<sequence>MSILPLKPETSDISDIAVLPLQATRPVFDVRPATMDDFDELNRLWHQLDAYHHLQDPVHFPVIKLDEPARTEDYIECLINRHDQTLLVAQKRDGQPEQVTEAASSKLLGLASVFLQTLAPNAIFPARVLFELDNLVVDQNTRRMGVARALCNSACQWAKGHGAREMSLNVYDFNSPARAFYEAMGFLPSKMQMRRQLL</sequence>
<dbReference type="GO" id="GO:0005840">
    <property type="term" value="C:ribosome"/>
    <property type="evidence" value="ECO:0007669"/>
    <property type="project" value="UniProtKB-KW"/>
</dbReference>
<dbReference type="GO" id="GO:0016747">
    <property type="term" value="F:acyltransferase activity, transferring groups other than amino-acyl groups"/>
    <property type="evidence" value="ECO:0007669"/>
    <property type="project" value="InterPro"/>
</dbReference>
<dbReference type="RefSeq" id="WP_097151662.1">
    <property type="nucleotide sequence ID" value="NZ_OBEL01000001.1"/>
</dbReference>
<evidence type="ECO:0000256" key="2">
    <source>
        <dbReference type="ARBA" id="ARBA00023315"/>
    </source>
</evidence>
<dbReference type="OrthoDB" id="9805924at2"/>
<keyword evidence="4" id="KW-0687">Ribonucleoprotein</keyword>
<dbReference type="PANTHER" id="PTHR43877:SF1">
    <property type="entry name" value="ACETYLTRANSFERASE"/>
    <property type="match status" value="1"/>
</dbReference>
<dbReference type="CDD" id="cd04301">
    <property type="entry name" value="NAT_SF"/>
    <property type="match status" value="1"/>
</dbReference>
<keyword evidence="1" id="KW-0808">Transferase</keyword>
<dbReference type="PROSITE" id="PS51186">
    <property type="entry name" value="GNAT"/>
    <property type="match status" value="1"/>
</dbReference>
<evidence type="ECO:0000313" key="5">
    <source>
        <dbReference type="Proteomes" id="UP000219439"/>
    </source>
</evidence>
<keyword evidence="2" id="KW-0012">Acyltransferase</keyword>
<evidence type="ECO:0000313" key="4">
    <source>
        <dbReference type="EMBL" id="SNZ06162.1"/>
    </source>
</evidence>
<proteinExistence type="predicted"/>
<feature type="domain" description="N-acetyltransferase" evidence="3">
    <location>
        <begin position="28"/>
        <end position="198"/>
    </location>
</feature>
<dbReference type="Pfam" id="PF00583">
    <property type="entry name" value="Acetyltransf_1"/>
    <property type="match status" value="1"/>
</dbReference>
<dbReference type="Proteomes" id="UP000219439">
    <property type="component" value="Unassembled WGS sequence"/>
</dbReference>
<protein>
    <submittedName>
        <fullName evidence="4">Ribosomal protein S18 acetylase RimI</fullName>
    </submittedName>
</protein>